<dbReference type="PROSITE" id="PS50222">
    <property type="entry name" value="EF_HAND_2"/>
    <property type="match status" value="1"/>
</dbReference>
<feature type="compositionally biased region" description="Low complexity" evidence="2">
    <location>
        <begin position="73"/>
        <end position="84"/>
    </location>
</feature>
<dbReference type="GO" id="GO:0005509">
    <property type="term" value="F:calcium ion binding"/>
    <property type="evidence" value="ECO:0007669"/>
    <property type="project" value="InterPro"/>
</dbReference>
<feature type="coiled-coil region" evidence="1">
    <location>
        <begin position="319"/>
        <end position="346"/>
    </location>
</feature>
<reference evidence="4 5" key="1">
    <citation type="journal article" date="2014" name="Nat. Commun.">
        <title>Klebsormidium flaccidum genome reveals primary factors for plant terrestrial adaptation.</title>
        <authorList>
            <person name="Hori K."/>
            <person name="Maruyama F."/>
            <person name="Fujisawa T."/>
            <person name="Togashi T."/>
            <person name="Yamamoto N."/>
            <person name="Seo M."/>
            <person name="Sato S."/>
            <person name="Yamada T."/>
            <person name="Mori H."/>
            <person name="Tajima N."/>
            <person name="Moriyama T."/>
            <person name="Ikeuchi M."/>
            <person name="Watanabe M."/>
            <person name="Wada H."/>
            <person name="Kobayashi K."/>
            <person name="Saito M."/>
            <person name="Masuda T."/>
            <person name="Sasaki-Sekimoto Y."/>
            <person name="Mashiguchi K."/>
            <person name="Awai K."/>
            <person name="Shimojima M."/>
            <person name="Masuda S."/>
            <person name="Iwai M."/>
            <person name="Nobusawa T."/>
            <person name="Narise T."/>
            <person name="Kondo S."/>
            <person name="Saito H."/>
            <person name="Sato R."/>
            <person name="Murakawa M."/>
            <person name="Ihara Y."/>
            <person name="Oshima-Yamada Y."/>
            <person name="Ohtaka K."/>
            <person name="Satoh M."/>
            <person name="Sonobe K."/>
            <person name="Ishii M."/>
            <person name="Ohtani R."/>
            <person name="Kanamori-Sato M."/>
            <person name="Honoki R."/>
            <person name="Miyazaki D."/>
            <person name="Mochizuki H."/>
            <person name="Umetsu J."/>
            <person name="Higashi K."/>
            <person name="Shibata D."/>
            <person name="Kamiya Y."/>
            <person name="Sato N."/>
            <person name="Nakamura Y."/>
            <person name="Tabata S."/>
            <person name="Ida S."/>
            <person name="Kurokawa K."/>
            <person name="Ohta H."/>
        </authorList>
    </citation>
    <scope>NUCLEOTIDE SEQUENCE [LARGE SCALE GENOMIC DNA]</scope>
    <source>
        <strain evidence="4 5">NIES-2285</strain>
    </source>
</reference>
<dbReference type="InterPro" id="IPR002048">
    <property type="entry name" value="EF_hand_dom"/>
</dbReference>
<name>A0A1Y1HMP0_KLENI</name>
<feature type="region of interest" description="Disordered" evidence="2">
    <location>
        <begin position="956"/>
        <end position="1015"/>
    </location>
</feature>
<dbReference type="PANTHER" id="PTHR35381:SF1">
    <property type="entry name" value="EF-HAND DOMAIN-CONTAINING PROTEIN"/>
    <property type="match status" value="1"/>
</dbReference>
<feature type="region of interest" description="Disordered" evidence="2">
    <location>
        <begin position="1033"/>
        <end position="1057"/>
    </location>
</feature>
<keyword evidence="1" id="KW-0175">Coiled coil</keyword>
<dbReference type="Proteomes" id="UP000054558">
    <property type="component" value="Unassembled WGS sequence"/>
</dbReference>
<feature type="region of interest" description="Disordered" evidence="2">
    <location>
        <begin position="115"/>
        <end position="201"/>
    </location>
</feature>
<evidence type="ECO:0000256" key="1">
    <source>
        <dbReference type="SAM" id="Coils"/>
    </source>
</evidence>
<feature type="domain" description="EF-hand" evidence="3">
    <location>
        <begin position="501"/>
        <end position="536"/>
    </location>
</feature>
<dbReference type="PANTHER" id="PTHR35381">
    <property type="entry name" value="EF-HAND DOMAIN-CONTAINING PROTEIN"/>
    <property type="match status" value="1"/>
</dbReference>
<proteinExistence type="predicted"/>
<dbReference type="AlphaFoldDB" id="A0A1Y1HMP0"/>
<evidence type="ECO:0000313" key="4">
    <source>
        <dbReference type="EMBL" id="GAQ78972.1"/>
    </source>
</evidence>
<evidence type="ECO:0000256" key="2">
    <source>
        <dbReference type="SAM" id="MobiDB-lite"/>
    </source>
</evidence>
<feature type="region of interest" description="Disordered" evidence="2">
    <location>
        <begin position="759"/>
        <end position="779"/>
    </location>
</feature>
<feature type="region of interest" description="Disordered" evidence="2">
    <location>
        <begin position="27"/>
        <end position="94"/>
    </location>
</feature>
<sequence length="1057" mass="117918">MAAAEDYLKEVGGTDAFSESVYEFLQKEGDLPSSVPAAAAQRTLRRRSSLGHNHTEEPQQEGEEASEDNVMSDDTAAGDGTADGPVSSPKLERVSAPMGALLGLAQQLENMWKEEGAKGWNANGGDSLWEGGGADEFRDVGVDLNAGPGEALSSRESAESGAGQHERRKPLSETSYQQILDELRNKGLSPQQAGQRRLGRSKSELACAKMYEIAIQKINARQQEKEREAEEAARLAKKRGFKAYKKSKQIAKGRLQDANPFDYSEMLYNEAKQIEKRKRALLEVLEAERNKELAECTFAPKVKPFVPLYTARHAGAPVVERMQKMVDEQRARIREMREETEKARAKELTFKPTISETAKRAGSAGGFLKRTRDHIWKKQVEQERAQQEIQAEASLKSVPSINSYSKALELDEPVHQRLYRSARLKEQRSYEEQENRLHETEVPAAVLPEDEILQATEKLFGDEDEKRRRLAAATRANLERTLSLATVKKINQTSVEYAKRKLEKDVRAAFAEVDPECSGIVGGAEIRSVFQKLNVFHPPGARKNRERERSEQRILDRARELMPGRAGIGVDTKAFLGFMELVVEHSLQQQRASLDGGAKEQAETEKPLSPLDKLARDIARRSFHRLSYTQTKVLRESKPNCPPTRAAEIRTSSRPLPFTPSLSRPADPSFPLPITAHVDRSKTTFRWQSKTGELALVPVPGEDVPRSPTRAQQEAHADAILRKGARARERVAALRTELELREREACTFRPALVASPRKVRAARNRRTSVRKEPPPPTAVTKELREMGECTFRPKTLPKAPRNPAAKAPALFDRCIERMRRGHARRHQLRHWQDTRIPEDLADETRVYKRKETRTEPEPFQFVPGRKRAPIVYIEVILSKSRVARIGIERGDKPEKIAANFAKIYDLDDQARAHLATVIRKSVEDIKTQREQSEKALQENLRNAELALARRLSGLMRTSDGGSADVSGVEENPGAGVRTGRPSAERLSRDGGTQVVVGSVENGTRGGEGEAGIEVGTGVEIDGVVVTEVEDLDEMGEVDADFAAEETDGVSSEIEDHE</sequence>
<dbReference type="EMBL" id="DF236971">
    <property type="protein sequence ID" value="GAQ78972.1"/>
    <property type="molecule type" value="Genomic_DNA"/>
</dbReference>
<evidence type="ECO:0000259" key="3">
    <source>
        <dbReference type="PROSITE" id="PS50222"/>
    </source>
</evidence>
<protein>
    <recommendedName>
        <fullName evidence="3">EF-hand domain-containing protein</fullName>
    </recommendedName>
</protein>
<organism evidence="4 5">
    <name type="scientific">Klebsormidium nitens</name>
    <name type="common">Green alga</name>
    <name type="synonym">Ulothrix nitens</name>
    <dbReference type="NCBI Taxonomy" id="105231"/>
    <lineage>
        <taxon>Eukaryota</taxon>
        <taxon>Viridiplantae</taxon>
        <taxon>Streptophyta</taxon>
        <taxon>Klebsormidiophyceae</taxon>
        <taxon>Klebsormidiales</taxon>
        <taxon>Klebsormidiaceae</taxon>
        <taxon>Klebsormidium</taxon>
    </lineage>
</organism>
<feature type="compositionally biased region" description="Acidic residues" evidence="2">
    <location>
        <begin position="58"/>
        <end position="71"/>
    </location>
</feature>
<gene>
    <name evidence="4" type="ORF">KFL_000220040</name>
</gene>
<feature type="compositionally biased region" description="Basic residues" evidence="2">
    <location>
        <begin position="759"/>
        <end position="768"/>
    </location>
</feature>
<keyword evidence="5" id="KW-1185">Reference proteome</keyword>
<feature type="coiled-coil region" evidence="1">
    <location>
        <begin position="208"/>
        <end position="239"/>
    </location>
</feature>
<accession>A0A1Y1HMP0</accession>
<evidence type="ECO:0000313" key="5">
    <source>
        <dbReference type="Proteomes" id="UP000054558"/>
    </source>
</evidence>